<reference evidence="4 5" key="1">
    <citation type="submission" date="2020-03" db="EMBL/GenBank/DDBJ databases">
        <title>Dissostichus mawsoni Genome sequencing and assembly.</title>
        <authorList>
            <person name="Park H."/>
        </authorList>
    </citation>
    <scope>NUCLEOTIDE SEQUENCE [LARGE SCALE GENOMIC DNA]</scope>
    <source>
        <strain evidence="4">DM0001</strain>
        <tissue evidence="4">Muscle</tissue>
    </source>
</reference>
<accession>A0A7J5Z9K8</accession>
<organism evidence="4 5">
    <name type="scientific">Dissostichus mawsoni</name>
    <name type="common">Antarctic cod</name>
    <dbReference type="NCBI Taxonomy" id="36200"/>
    <lineage>
        <taxon>Eukaryota</taxon>
        <taxon>Metazoa</taxon>
        <taxon>Chordata</taxon>
        <taxon>Craniata</taxon>
        <taxon>Vertebrata</taxon>
        <taxon>Euteleostomi</taxon>
        <taxon>Actinopterygii</taxon>
        <taxon>Neopterygii</taxon>
        <taxon>Teleostei</taxon>
        <taxon>Neoteleostei</taxon>
        <taxon>Acanthomorphata</taxon>
        <taxon>Eupercaria</taxon>
        <taxon>Perciformes</taxon>
        <taxon>Notothenioidei</taxon>
        <taxon>Nototheniidae</taxon>
        <taxon>Dissostichus</taxon>
    </lineage>
</organism>
<evidence type="ECO:0000259" key="3">
    <source>
        <dbReference type="Pfam" id="PF00048"/>
    </source>
</evidence>
<evidence type="ECO:0000313" key="4">
    <source>
        <dbReference type="EMBL" id="KAF3858425.1"/>
    </source>
</evidence>
<dbReference type="SUPFAM" id="SSF54117">
    <property type="entry name" value="Interleukin 8-like chemokines"/>
    <property type="match status" value="1"/>
</dbReference>
<evidence type="ECO:0000256" key="1">
    <source>
        <dbReference type="ARBA" id="ARBA00022514"/>
    </source>
</evidence>
<gene>
    <name evidence="4" type="ORF">F7725_011626</name>
</gene>
<keyword evidence="1" id="KW-0202">Cytokine</keyword>
<dbReference type="Pfam" id="PF00048">
    <property type="entry name" value="IL8"/>
    <property type="match status" value="1"/>
</dbReference>
<dbReference type="GO" id="GO:0008009">
    <property type="term" value="F:chemokine activity"/>
    <property type="evidence" value="ECO:0007669"/>
    <property type="project" value="InterPro"/>
</dbReference>
<proteinExistence type="predicted"/>
<evidence type="ECO:0000256" key="2">
    <source>
        <dbReference type="SAM" id="SignalP"/>
    </source>
</evidence>
<dbReference type="AlphaFoldDB" id="A0A7J5Z9K8"/>
<feature type="domain" description="Chemokine interleukin-8-like" evidence="3">
    <location>
        <begin position="30"/>
        <end position="86"/>
    </location>
</feature>
<comment type="caution">
    <text evidence="4">The sequence shown here is derived from an EMBL/GenBank/DDBJ whole genome shotgun (WGS) entry which is preliminary data.</text>
</comment>
<evidence type="ECO:0000313" key="5">
    <source>
        <dbReference type="Proteomes" id="UP000518266"/>
    </source>
</evidence>
<keyword evidence="5" id="KW-1185">Reference proteome</keyword>
<dbReference type="EMBL" id="JAAKFY010000004">
    <property type="protein sequence ID" value="KAF3858425.1"/>
    <property type="molecule type" value="Genomic_DNA"/>
</dbReference>
<dbReference type="OrthoDB" id="8457630at2759"/>
<feature type="signal peptide" evidence="2">
    <location>
        <begin position="1"/>
        <end position="24"/>
    </location>
</feature>
<protein>
    <recommendedName>
        <fullName evidence="3">Chemokine interleukin-8-like domain-containing protein</fullName>
    </recommendedName>
</protein>
<dbReference type="InterPro" id="IPR036048">
    <property type="entry name" value="Interleukin_8-like_sf"/>
</dbReference>
<name>A0A7J5Z9K8_DISMA</name>
<keyword evidence="2" id="KW-0732">Signal</keyword>
<dbReference type="GO" id="GO:0006955">
    <property type="term" value="P:immune response"/>
    <property type="evidence" value="ECO:0007669"/>
    <property type="project" value="InterPro"/>
</dbReference>
<sequence>MQLCIRRLACLAFLALVLAMTATASEIKITKCCTKVGTVKITAPIIGYRIQRRTASCVGAVVFETTEGVVCSHWKQGWVRDRIRELEQARRENITAAPTTSST</sequence>
<dbReference type="Gene3D" id="2.40.50.40">
    <property type="match status" value="1"/>
</dbReference>
<dbReference type="Proteomes" id="UP000518266">
    <property type="component" value="Unassembled WGS sequence"/>
</dbReference>
<dbReference type="InterPro" id="IPR001811">
    <property type="entry name" value="Chemokine_IL8-like_dom"/>
</dbReference>
<dbReference type="GO" id="GO:0005615">
    <property type="term" value="C:extracellular space"/>
    <property type="evidence" value="ECO:0007669"/>
    <property type="project" value="UniProtKB-KW"/>
</dbReference>
<feature type="chain" id="PRO_5029523916" description="Chemokine interleukin-8-like domain-containing protein" evidence="2">
    <location>
        <begin position="25"/>
        <end position="103"/>
    </location>
</feature>